<evidence type="ECO:0008006" key="5">
    <source>
        <dbReference type="Google" id="ProtNLM"/>
    </source>
</evidence>
<reference evidence="3 4" key="1">
    <citation type="submission" date="2017-08" db="EMBL/GenBank/DDBJ databases">
        <title>Complete Genome Sequence of Streptomyces formicae KY5, the formicamycin producer.</title>
        <authorList>
            <person name="Holmes N.A."/>
            <person name="Devine R."/>
            <person name="Qin Z."/>
            <person name="Seipke R.F."/>
            <person name="Wilkinson B."/>
            <person name="Hutchings M.I."/>
        </authorList>
    </citation>
    <scope>NUCLEOTIDE SEQUENCE [LARGE SCALE GENOMIC DNA]</scope>
    <source>
        <strain evidence="3 4">KY5</strain>
    </source>
</reference>
<feature type="signal peptide" evidence="2">
    <location>
        <begin position="1"/>
        <end position="26"/>
    </location>
</feature>
<name>A0A291QHA6_9ACTN</name>
<feature type="chain" id="PRO_5013262468" description="Polysaccharide lyase-like protein" evidence="2">
    <location>
        <begin position="27"/>
        <end position="270"/>
    </location>
</feature>
<dbReference type="AlphaFoldDB" id="A0A291QHA6"/>
<evidence type="ECO:0000256" key="1">
    <source>
        <dbReference type="SAM" id="MobiDB-lite"/>
    </source>
</evidence>
<feature type="region of interest" description="Disordered" evidence="1">
    <location>
        <begin position="84"/>
        <end position="103"/>
    </location>
</feature>
<accession>A0A291QHA6</accession>
<dbReference type="InterPro" id="IPR025975">
    <property type="entry name" value="Polysacc_lyase"/>
</dbReference>
<keyword evidence="4" id="KW-1185">Reference proteome</keyword>
<proteinExistence type="predicted"/>
<evidence type="ECO:0000313" key="4">
    <source>
        <dbReference type="Proteomes" id="UP000221011"/>
    </source>
</evidence>
<dbReference type="RefSeq" id="WP_098245364.1">
    <property type="nucleotide sequence ID" value="NZ_CP022685.1"/>
</dbReference>
<dbReference type="Gene3D" id="2.60.120.200">
    <property type="match status" value="1"/>
</dbReference>
<keyword evidence="2" id="KW-0732">Signal</keyword>
<dbReference type="Pfam" id="PF14099">
    <property type="entry name" value="Polysacc_lyase"/>
    <property type="match status" value="1"/>
</dbReference>
<organism evidence="3 4">
    <name type="scientific">Streptomyces formicae</name>
    <dbReference type="NCBI Taxonomy" id="1616117"/>
    <lineage>
        <taxon>Bacteria</taxon>
        <taxon>Bacillati</taxon>
        <taxon>Actinomycetota</taxon>
        <taxon>Actinomycetes</taxon>
        <taxon>Kitasatosporales</taxon>
        <taxon>Streptomycetaceae</taxon>
        <taxon>Streptomyces</taxon>
    </lineage>
</organism>
<evidence type="ECO:0000313" key="3">
    <source>
        <dbReference type="EMBL" id="ATL31190.1"/>
    </source>
</evidence>
<dbReference type="KEGG" id="sfk:KY5_6172"/>
<gene>
    <name evidence="3" type="ORF">KY5_6172</name>
</gene>
<sequence>MKRTTKRSLAAAGLAGLLAAASLATAEAGQDGGGATTLLTVDYQNGRLDSGIPKLTTTHAKADDASYVVDSGPDHAVAHKVTLGDSGYESDGAPRSESATNDVPEGRIHVGDEHRYEFSVLLKDWKTYEPGDSDTGDIIFQGKHAGGNRPSFYLMTKRNSIAFRSPLLGLQSTVVDDIRPYVNRWMRFRVDVKWTDDSTGHYRISTRLPGESGFTPRRSYDDVRTFHPENPTDFGYLKWGLYRPDESLEKGDVPTRVVLHDDIRILDLSG</sequence>
<dbReference type="Proteomes" id="UP000221011">
    <property type="component" value="Chromosome"/>
</dbReference>
<protein>
    <recommendedName>
        <fullName evidence="5">Polysaccharide lyase-like protein</fullName>
    </recommendedName>
</protein>
<evidence type="ECO:0000256" key="2">
    <source>
        <dbReference type="SAM" id="SignalP"/>
    </source>
</evidence>
<dbReference type="EMBL" id="CP022685">
    <property type="protein sequence ID" value="ATL31190.1"/>
    <property type="molecule type" value="Genomic_DNA"/>
</dbReference>